<dbReference type="AlphaFoldDB" id="A0A2S2PQH5"/>
<gene>
    <name evidence="1" type="ORF">g.104816</name>
</gene>
<dbReference type="EMBL" id="GGMR01018965">
    <property type="protein sequence ID" value="MBY31584.1"/>
    <property type="molecule type" value="Transcribed_RNA"/>
</dbReference>
<dbReference type="GO" id="GO:0061343">
    <property type="term" value="P:cell adhesion involved in heart morphogenesis"/>
    <property type="evidence" value="ECO:0007669"/>
    <property type="project" value="TreeGrafter"/>
</dbReference>
<organism evidence="1">
    <name type="scientific">Schizaphis graminum</name>
    <name type="common">Green bug aphid</name>
    <dbReference type="NCBI Taxonomy" id="13262"/>
    <lineage>
        <taxon>Eukaryota</taxon>
        <taxon>Metazoa</taxon>
        <taxon>Ecdysozoa</taxon>
        <taxon>Arthropoda</taxon>
        <taxon>Hexapoda</taxon>
        <taxon>Insecta</taxon>
        <taxon>Pterygota</taxon>
        <taxon>Neoptera</taxon>
        <taxon>Paraneoptera</taxon>
        <taxon>Hemiptera</taxon>
        <taxon>Sternorrhyncha</taxon>
        <taxon>Aphidomorpha</taxon>
        <taxon>Aphidoidea</taxon>
        <taxon>Aphididae</taxon>
        <taxon>Aphidini</taxon>
        <taxon>Schizaphis</taxon>
    </lineage>
</organism>
<dbReference type="PANTHER" id="PTHR33395:SF22">
    <property type="entry name" value="REVERSE TRANSCRIPTASE DOMAIN-CONTAINING PROTEIN"/>
    <property type="match status" value="1"/>
</dbReference>
<name>A0A2S2PQH5_SCHGA</name>
<proteinExistence type="predicted"/>
<evidence type="ECO:0000313" key="1">
    <source>
        <dbReference type="EMBL" id="MBY31584.1"/>
    </source>
</evidence>
<dbReference type="GO" id="GO:0007508">
    <property type="term" value="P:larval heart development"/>
    <property type="evidence" value="ECO:0007669"/>
    <property type="project" value="TreeGrafter"/>
</dbReference>
<accession>A0A2S2PQH5</accession>
<dbReference type="PANTHER" id="PTHR33395">
    <property type="entry name" value="TRANSCRIPTASE, PUTATIVE-RELATED-RELATED"/>
    <property type="match status" value="1"/>
</dbReference>
<reference evidence="1" key="1">
    <citation type="submission" date="2018-04" db="EMBL/GenBank/DDBJ databases">
        <title>Transcriptome of Schizaphis graminum biotype I.</title>
        <authorList>
            <person name="Scully E.D."/>
            <person name="Geib S.M."/>
            <person name="Palmer N.A."/>
            <person name="Koch K."/>
            <person name="Bradshaw J."/>
            <person name="Heng-Moss T."/>
            <person name="Sarath G."/>
        </authorList>
    </citation>
    <scope>NUCLEOTIDE SEQUENCE</scope>
</reference>
<sequence>MKLRGFHSAPVVPNTFYFNFKKANYESNSKFLNSFNWLYTFQTNTVDTSYYNFFDAIYSSILKFVPRVSKTQKPTFQPWFTKEIIELVFKKQRAHKKFKESSNLEDYKDFSKCRARYKYLSKQAYRNYITQIEFSLSKNPKDFWKFVRKNKSTSGIPSSVDLNGEFSNCNQESANLFSKHFQSVYTLPVTPSSNFTTIPTFDLPSNAYFSVEDVYQHLSSLRRNFFPWTR</sequence>
<dbReference type="GO" id="GO:0031012">
    <property type="term" value="C:extracellular matrix"/>
    <property type="evidence" value="ECO:0007669"/>
    <property type="project" value="TreeGrafter"/>
</dbReference>
<protein>
    <submittedName>
        <fullName evidence="1">Uncharacterized protein</fullName>
    </submittedName>
</protein>